<keyword evidence="4" id="KW-1185">Reference proteome</keyword>
<accession>A0A375H9B1</accession>
<evidence type="ECO:0000313" key="2">
    <source>
        <dbReference type="EMBL" id="SPD47835.1"/>
    </source>
</evidence>
<evidence type="ECO:0000313" key="3">
    <source>
        <dbReference type="Proteomes" id="UP000255168"/>
    </source>
</evidence>
<dbReference type="AlphaFoldDB" id="A0A375H9B1"/>
<reference evidence="3 4" key="1">
    <citation type="submission" date="2018-01" db="EMBL/GenBank/DDBJ databases">
        <authorList>
            <person name="Clerissi C."/>
        </authorList>
    </citation>
    <scope>NUCLEOTIDE SEQUENCE [LARGE SCALE GENOMIC DNA]</scope>
    <source>
        <strain evidence="1">Cupriavidus taiwanensis STM 6082</strain>
        <strain evidence="2">Cupriavidus taiwanensis STM 6160</strain>
    </source>
</reference>
<dbReference type="Proteomes" id="UP000255168">
    <property type="component" value="Chromosome I"/>
</dbReference>
<sequence>MARTKHPRRPFIFVSTSNPVIIEFDPAKRDKTPGERGLDFGRAFEVFAGTHFIQWRRHSGTLSQAALYHCRHAG</sequence>
<organism evidence="2 3">
    <name type="scientific">Cupriavidus neocaledonicus</name>
    <dbReference type="NCBI Taxonomy" id="1040979"/>
    <lineage>
        <taxon>Bacteria</taxon>
        <taxon>Pseudomonadati</taxon>
        <taxon>Pseudomonadota</taxon>
        <taxon>Betaproteobacteria</taxon>
        <taxon>Burkholderiales</taxon>
        <taxon>Burkholderiaceae</taxon>
        <taxon>Cupriavidus</taxon>
    </lineage>
</organism>
<protein>
    <submittedName>
        <fullName evidence="2">Uncharacterized protein</fullName>
    </submittedName>
</protein>
<evidence type="ECO:0000313" key="1">
    <source>
        <dbReference type="EMBL" id="SOZ35869.1"/>
    </source>
</evidence>
<gene>
    <name evidence="1" type="ORF">CBM2605_A230124</name>
    <name evidence="2" type="ORF">CBM2607_12775</name>
</gene>
<dbReference type="Proteomes" id="UP000256710">
    <property type="component" value="Unassembled WGS sequence"/>
</dbReference>
<dbReference type="EMBL" id="LT984806">
    <property type="protein sequence ID" value="SPD47835.1"/>
    <property type="molecule type" value="Genomic_DNA"/>
</dbReference>
<dbReference type="EMBL" id="OFTC01000016">
    <property type="protein sequence ID" value="SOZ35869.1"/>
    <property type="molecule type" value="Genomic_DNA"/>
</dbReference>
<name>A0A375H9B1_9BURK</name>
<proteinExistence type="predicted"/>
<evidence type="ECO:0000313" key="4">
    <source>
        <dbReference type="Proteomes" id="UP000256710"/>
    </source>
</evidence>